<dbReference type="EMBL" id="CSAJ01000417">
    <property type="protein sequence ID" value="COW59683.1"/>
    <property type="molecule type" value="Genomic_DNA"/>
</dbReference>
<reference evidence="2" key="2">
    <citation type="submission" date="2015-03" db="EMBL/GenBank/DDBJ databases">
        <authorList>
            <person name="Murphy D."/>
        </authorList>
    </citation>
    <scope>NUCLEOTIDE SEQUENCE [LARGE SCALE GENOMIC DNA]</scope>
    <source>
        <strain evidence="2">K00500041</strain>
    </source>
</reference>
<reference evidence="5 6" key="1">
    <citation type="submission" date="2015-03" db="EMBL/GenBank/DDBJ databases">
        <authorList>
            <consortium name="Pathogen Informatics"/>
        </authorList>
    </citation>
    <scope>NUCLEOTIDE SEQUENCE [LARGE SCALE GENOMIC DNA]</scope>
    <source>
        <strain evidence="5">K00500041</strain>
        <strain evidence="3 7">M09401471</strain>
        <strain evidence="6">N09902308</strain>
    </source>
</reference>
<dbReference type="EMBL" id="CSBK01000639">
    <property type="protein sequence ID" value="COX68924.1"/>
    <property type="molecule type" value="Genomic_DNA"/>
</dbReference>
<evidence type="ECO:0000313" key="2">
    <source>
        <dbReference type="EMBL" id="COV78001.1"/>
    </source>
</evidence>
<protein>
    <submittedName>
        <fullName evidence="2">Uncharacterized protein</fullName>
    </submittedName>
</protein>
<dbReference type="Proteomes" id="UP000038802">
    <property type="component" value="Unassembled WGS sequence"/>
</dbReference>
<feature type="compositionally biased region" description="Polar residues" evidence="1">
    <location>
        <begin position="73"/>
        <end position="91"/>
    </location>
</feature>
<dbReference type="Proteomes" id="UP000044938">
    <property type="component" value="Unassembled WGS sequence"/>
</dbReference>
<evidence type="ECO:0000313" key="7">
    <source>
        <dbReference type="Proteomes" id="UP000044938"/>
    </source>
</evidence>
<dbReference type="Proteomes" id="UP000039021">
    <property type="component" value="Unassembled WGS sequence"/>
</dbReference>
<gene>
    <name evidence="2" type="ORF">ERS007703_02039</name>
    <name evidence="3" type="ORF">ERS007720_02912</name>
    <name evidence="4" type="ORF">ERS007739_01609</name>
</gene>
<evidence type="ECO:0000256" key="1">
    <source>
        <dbReference type="SAM" id="MobiDB-lite"/>
    </source>
</evidence>
<feature type="region of interest" description="Disordered" evidence="1">
    <location>
        <begin position="67"/>
        <end position="130"/>
    </location>
</feature>
<evidence type="ECO:0000313" key="3">
    <source>
        <dbReference type="EMBL" id="COW59683.1"/>
    </source>
</evidence>
<evidence type="ECO:0000313" key="4">
    <source>
        <dbReference type="EMBL" id="COX68924.1"/>
    </source>
</evidence>
<dbReference type="AlphaFoldDB" id="A0A0U0R6V5"/>
<sequence length="130" mass="13976">MTNLCPYGLTTRRCSSAVPWKTSRQLPEGSANRIISSTRRSASSAAVASLYGVPSKSRRFRISCRPSAFAHSQPASNSLSCSPGTTTSRAGKSSIRRYRAPSGAPLPSTMPRTFSPYSRQAAMSVASMRR</sequence>
<name>A0A0U0R6V5_MYCTX</name>
<evidence type="ECO:0000313" key="6">
    <source>
        <dbReference type="Proteomes" id="UP000039021"/>
    </source>
</evidence>
<organism evidence="2 5">
    <name type="scientific">Mycobacterium tuberculosis</name>
    <dbReference type="NCBI Taxonomy" id="1773"/>
    <lineage>
        <taxon>Bacteria</taxon>
        <taxon>Bacillati</taxon>
        <taxon>Actinomycetota</taxon>
        <taxon>Actinomycetes</taxon>
        <taxon>Mycobacteriales</taxon>
        <taxon>Mycobacteriaceae</taxon>
        <taxon>Mycobacterium</taxon>
        <taxon>Mycobacterium tuberculosis complex</taxon>
    </lineage>
</organism>
<dbReference type="EMBL" id="CSAE01000200">
    <property type="protein sequence ID" value="COV78001.1"/>
    <property type="molecule type" value="Genomic_DNA"/>
</dbReference>
<proteinExistence type="predicted"/>
<evidence type="ECO:0000313" key="5">
    <source>
        <dbReference type="Proteomes" id="UP000038802"/>
    </source>
</evidence>
<reference evidence="4" key="3">
    <citation type="submission" date="2015-03" db="EMBL/GenBank/DDBJ databases">
        <authorList>
            <consortium name="Pathogen Informatics"/>
            <person name="Murphy D."/>
        </authorList>
    </citation>
    <scope>NUCLEOTIDE SEQUENCE</scope>
    <source>
        <strain evidence="4">N09902308</strain>
    </source>
</reference>
<accession>A0A0U0R6V5</accession>